<dbReference type="RefSeq" id="WP_099476367.1">
    <property type="nucleotide sequence ID" value="NZ_CP016809.1"/>
</dbReference>
<dbReference type="Pfam" id="PF00072">
    <property type="entry name" value="Response_reg"/>
    <property type="match status" value="1"/>
</dbReference>
<evidence type="ECO:0000256" key="3">
    <source>
        <dbReference type="ARBA" id="ARBA00023015"/>
    </source>
</evidence>
<dbReference type="SMART" id="SM00448">
    <property type="entry name" value="REC"/>
    <property type="match status" value="1"/>
</dbReference>
<feature type="modified residue" description="4-aspartylphosphate" evidence="6">
    <location>
        <position position="51"/>
    </location>
</feature>
<name>A0A1B2DU13_9BACL</name>
<feature type="domain" description="Response regulatory" evidence="8">
    <location>
        <begin position="3"/>
        <end position="115"/>
    </location>
</feature>
<protein>
    <submittedName>
        <fullName evidence="10">DNA-binding response regulator</fullName>
    </submittedName>
</protein>
<feature type="domain" description="OmpR/PhoB-type" evidence="9">
    <location>
        <begin position="124"/>
        <end position="221"/>
    </location>
</feature>
<dbReference type="EMBL" id="CP016809">
    <property type="protein sequence ID" value="ANY71202.1"/>
    <property type="molecule type" value="Genomic_DNA"/>
</dbReference>
<dbReference type="GO" id="GO:0005829">
    <property type="term" value="C:cytosol"/>
    <property type="evidence" value="ECO:0007669"/>
    <property type="project" value="TreeGrafter"/>
</dbReference>
<dbReference type="GO" id="GO:0000976">
    <property type="term" value="F:transcription cis-regulatory region binding"/>
    <property type="evidence" value="ECO:0007669"/>
    <property type="project" value="TreeGrafter"/>
</dbReference>
<sequence>MAKILAIDDEEDILALIANILRRDRHEVITRSEVTEIRPEAFQGYDLILLDVMMPHVDGFELCRKIRGYVSCPILFLTAKSDEEDVVNGLMHGGDDYIAKPFGVKELSARVNAHLRRETREKSLSRLTVSGISFDFDLKEVWVGDQPVRLTPNEYKICELLVRRRERVFTREEIHEEIYGIDGEALFTTITEFIRSIRSKFKAYGVSPISTVWGVGYRWDND</sequence>
<dbReference type="Gene3D" id="6.10.250.690">
    <property type="match status" value="1"/>
</dbReference>
<dbReference type="Gene3D" id="1.10.10.10">
    <property type="entry name" value="Winged helix-like DNA-binding domain superfamily/Winged helix DNA-binding domain"/>
    <property type="match status" value="1"/>
</dbReference>
<keyword evidence="1 6" id="KW-0597">Phosphoprotein</keyword>
<dbReference type="CDD" id="cd17574">
    <property type="entry name" value="REC_OmpR"/>
    <property type="match status" value="1"/>
</dbReference>
<keyword evidence="4 7" id="KW-0238">DNA-binding</keyword>
<feature type="DNA-binding region" description="OmpR/PhoB-type" evidence="7">
    <location>
        <begin position="124"/>
        <end position="221"/>
    </location>
</feature>
<dbReference type="SUPFAM" id="SSF52172">
    <property type="entry name" value="CheY-like"/>
    <property type="match status" value="1"/>
</dbReference>
<dbReference type="PANTHER" id="PTHR48111:SF2">
    <property type="entry name" value="RESPONSE REGULATOR SAER"/>
    <property type="match status" value="1"/>
</dbReference>
<dbReference type="Pfam" id="PF00486">
    <property type="entry name" value="Trans_reg_C"/>
    <property type="match status" value="1"/>
</dbReference>
<evidence type="ECO:0000256" key="5">
    <source>
        <dbReference type="ARBA" id="ARBA00023163"/>
    </source>
</evidence>
<dbReference type="SMART" id="SM00862">
    <property type="entry name" value="Trans_reg_C"/>
    <property type="match status" value="1"/>
</dbReference>
<dbReference type="AlphaFoldDB" id="A0A1B2DU13"/>
<reference evidence="10" key="1">
    <citation type="submission" date="2016-08" db="EMBL/GenBank/DDBJ databases">
        <title>Complete Genome Seqeunce of Paenibacillus sp. nov. IHBB 9852 from high altitute lake of Indian trans-Himalayas.</title>
        <authorList>
            <person name="Kiran S."/>
            <person name="Swarnkar M.K."/>
            <person name="Rana A."/>
            <person name="Tewari R."/>
            <person name="Gulati A."/>
        </authorList>
    </citation>
    <scope>NUCLEOTIDE SEQUENCE [LARGE SCALE GENOMIC DNA]</scope>
    <source>
        <strain evidence="10">IHBB 9852</strain>
    </source>
</reference>
<dbReference type="GO" id="GO:0000156">
    <property type="term" value="F:phosphorelay response regulator activity"/>
    <property type="evidence" value="ECO:0007669"/>
    <property type="project" value="TreeGrafter"/>
</dbReference>
<dbReference type="PROSITE" id="PS51755">
    <property type="entry name" value="OMPR_PHOB"/>
    <property type="match status" value="1"/>
</dbReference>
<evidence type="ECO:0000256" key="7">
    <source>
        <dbReference type="PROSITE-ProRule" id="PRU01091"/>
    </source>
</evidence>
<evidence type="ECO:0000256" key="6">
    <source>
        <dbReference type="PROSITE-ProRule" id="PRU00169"/>
    </source>
</evidence>
<dbReference type="InterPro" id="IPR001867">
    <property type="entry name" value="OmpR/PhoB-type_DNA-bd"/>
</dbReference>
<dbReference type="PROSITE" id="PS50110">
    <property type="entry name" value="RESPONSE_REGULATORY"/>
    <property type="match status" value="1"/>
</dbReference>
<keyword evidence="5" id="KW-0804">Transcription</keyword>
<dbReference type="PANTHER" id="PTHR48111">
    <property type="entry name" value="REGULATOR OF RPOS"/>
    <property type="match status" value="1"/>
</dbReference>
<proteinExistence type="predicted"/>
<accession>A0A1B2DU13</accession>
<dbReference type="KEGG" id="pib:BBD41_00590"/>
<evidence type="ECO:0000256" key="4">
    <source>
        <dbReference type="ARBA" id="ARBA00023125"/>
    </source>
</evidence>
<evidence type="ECO:0000256" key="1">
    <source>
        <dbReference type="ARBA" id="ARBA00022553"/>
    </source>
</evidence>
<dbReference type="GO" id="GO:0032993">
    <property type="term" value="C:protein-DNA complex"/>
    <property type="evidence" value="ECO:0007669"/>
    <property type="project" value="TreeGrafter"/>
</dbReference>
<dbReference type="GO" id="GO:0006355">
    <property type="term" value="P:regulation of DNA-templated transcription"/>
    <property type="evidence" value="ECO:0007669"/>
    <property type="project" value="InterPro"/>
</dbReference>
<gene>
    <name evidence="10" type="ORF">BBD41_00590</name>
</gene>
<keyword evidence="3" id="KW-0805">Transcription regulation</keyword>
<evidence type="ECO:0000313" key="10">
    <source>
        <dbReference type="EMBL" id="ANY71202.1"/>
    </source>
</evidence>
<dbReference type="Gene3D" id="3.40.50.2300">
    <property type="match status" value="1"/>
</dbReference>
<keyword evidence="2" id="KW-0902">Two-component regulatory system</keyword>
<evidence type="ECO:0000259" key="8">
    <source>
        <dbReference type="PROSITE" id="PS50110"/>
    </source>
</evidence>
<dbReference type="InterPro" id="IPR001789">
    <property type="entry name" value="Sig_transdc_resp-reg_receiver"/>
</dbReference>
<evidence type="ECO:0000256" key="2">
    <source>
        <dbReference type="ARBA" id="ARBA00023012"/>
    </source>
</evidence>
<dbReference type="InterPro" id="IPR039420">
    <property type="entry name" value="WalR-like"/>
</dbReference>
<evidence type="ECO:0000259" key="9">
    <source>
        <dbReference type="PROSITE" id="PS51755"/>
    </source>
</evidence>
<dbReference type="InterPro" id="IPR011006">
    <property type="entry name" value="CheY-like_superfamily"/>
</dbReference>
<dbReference type="InterPro" id="IPR036388">
    <property type="entry name" value="WH-like_DNA-bd_sf"/>
</dbReference>
<dbReference type="CDD" id="cd00383">
    <property type="entry name" value="trans_reg_C"/>
    <property type="match status" value="1"/>
</dbReference>
<organism evidence="10">
    <name type="scientific">Paenibacillus ihbetae</name>
    <dbReference type="NCBI Taxonomy" id="1870820"/>
    <lineage>
        <taxon>Bacteria</taxon>
        <taxon>Bacillati</taxon>
        <taxon>Bacillota</taxon>
        <taxon>Bacilli</taxon>
        <taxon>Bacillales</taxon>
        <taxon>Paenibacillaceae</taxon>
        <taxon>Paenibacillus</taxon>
    </lineage>
</organism>